<dbReference type="PANTHER" id="PTHR35011:SF10">
    <property type="entry name" value="TRAP TRANSPORTER SMALL PERMEASE PROTEIN"/>
    <property type="match status" value="1"/>
</dbReference>
<proteinExistence type="inferred from homology"/>
<keyword evidence="5 9" id="KW-0812">Transmembrane</keyword>
<keyword evidence="2 9" id="KW-0813">Transport</keyword>
<evidence type="ECO:0000256" key="3">
    <source>
        <dbReference type="ARBA" id="ARBA00022475"/>
    </source>
</evidence>
<comment type="subcellular location">
    <subcellularLocation>
        <location evidence="1 9">Cell inner membrane</location>
        <topology evidence="1 9">Multi-pass membrane protein</topology>
    </subcellularLocation>
</comment>
<keyword evidence="3" id="KW-1003">Cell membrane</keyword>
<feature type="transmembrane region" description="Helical" evidence="9">
    <location>
        <begin position="51"/>
        <end position="68"/>
    </location>
</feature>
<keyword evidence="6 9" id="KW-1133">Transmembrane helix</keyword>
<keyword evidence="12" id="KW-1185">Reference proteome</keyword>
<protein>
    <recommendedName>
        <fullName evidence="9">TRAP transporter small permease protein</fullName>
    </recommendedName>
</protein>
<evidence type="ECO:0000256" key="7">
    <source>
        <dbReference type="ARBA" id="ARBA00023136"/>
    </source>
</evidence>
<accession>A0A1H3BMR5</accession>
<dbReference type="GO" id="GO:0015740">
    <property type="term" value="P:C4-dicarboxylate transport"/>
    <property type="evidence" value="ECO:0007669"/>
    <property type="project" value="TreeGrafter"/>
</dbReference>
<comment type="function">
    <text evidence="9">Part of the tripartite ATP-independent periplasmic (TRAP) transport system.</text>
</comment>
<reference evidence="11 12" key="1">
    <citation type="submission" date="2016-10" db="EMBL/GenBank/DDBJ databases">
        <authorList>
            <person name="de Groot N.N."/>
        </authorList>
    </citation>
    <scope>NUCLEOTIDE SEQUENCE [LARGE SCALE GENOMIC DNA]</scope>
    <source>
        <strain evidence="11 12">DSM 17890</strain>
    </source>
</reference>
<dbReference type="EMBL" id="FNMZ01000005">
    <property type="protein sequence ID" value="SDX43203.1"/>
    <property type="molecule type" value="Genomic_DNA"/>
</dbReference>
<organism evidence="11 12">
    <name type="scientific">Albimonas donghaensis</name>
    <dbReference type="NCBI Taxonomy" id="356660"/>
    <lineage>
        <taxon>Bacteria</taxon>
        <taxon>Pseudomonadati</taxon>
        <taxon>Pseudomonadota</taxon>
        <taxon>Alphaproteobacteria</taxon>
        <taxon>Rhodobacterales</taxon>
        <taxon>Paracoccaceae</taxon>
        <taxon>Albimonas</taxon>
    </lineage>
</organism>
<feature type="domain" description="Tripartite ATP-independent periplasmic transporters DctQ component" evidence="10">
    <location>
        <begin position="26"/>
        <end position="158"/>
    </location>
</feature>
<evidence type="ECO:0000256" key="5">
    <source>
        <dbReference type="ARBA" id="ARBA00022692"/>
    </source>
</evidence>
<dbReference type="InterPro" id="IPR007387">
    <property type="entry name" value="TRAP_DctQ"/>
</dbReference>
<evidence type="ECO:0000256" key="2">
    <source>
        <dbReference type="ARBA" id="ARBA00022448"/>
    </source>
</evidence>
<comment type="similarity">
    <text evidence="8 9">Belongs to the TRAP transporter small permease family.</text>
</comment>
<sequence>MKILLKTIDALCVAGAVVAALCAAALAVILIIEVVATSFFAWSQPWAVEYSGYLLAATLFCGSGWTLRDAGHVRVQVLTNLLPPGAQRAADMLGAAFALGVACFASWSMVEYAVRSAGFGSTSVFPTRTPLVYPQGLLAAGLVVLTLGLLARLIRLIRGEAPETSGAEETHI</sequence>
<name>A0A1H3BMR5_9RHOB</name>
<dbReference type="Pfam" id="PF04290">
    <property type="entry name" value="DctQ"/>
    <property type="match status" value="1"/>
</dbReference>
<dbReference type="STRING" id="356660.SAMN05444336_10590"/>
<dbReference type="RefSeq" id="WP_092683092.1">
    <property type="nucleotide sequence ID" value="NZ_FNMZ01000005.1"/>
</dbReference>
<evidence type="ECO:0000256" key="6">
    <source>
        <dbReference type="ARBA" id="ARBA00022989"/>
    </source>
</evidence>
<comment type="caution">
    <text evidence="9">Lacks conserved residue(s) required for the propagation of feature annotation.</text>
</comment>
<gene>
    <name evidence="11" type="ORF">SAMN05444336_10590</name>
</gene>
<evidence type="ECO:0000256" key="4">
    <source>
        <dbReference type="ARBA" id="ARBA00022519"/>
    </source>
</evidence>
<dbReference type="OrthoDB" id="6385730at2"/>
<evidence type="ECO:0000259" key="10">
    <source>
        <dbReference type="Pfam" id="PF04290"/>
    </source>
</evidence>
<dbReference type="GO" id="GO:0022857">
    <property type="term" value="F:transmembrane transporter activity"/>
    <property type="evidence" value="ECO:0007669"/>
    <property type="project" value="UniProtKB-UniRule"/>
</dbReference>
<dbReference type="PANTHER" id="PTHR35011">
    <property type="entry name" value="2,3-DIKETO-L-GULONATE TRAP TRANSPORTER SMALL PERMEASE PROTEIN YIAM"/>
    <property type="match status" value="1"/>
</dbReference>
<evidence type="ECO:0000256" key="1">
    <source>
        <dbReference type="ARBA" id="ARBA00004429"/>
    </source>
</evidence>
<evidence type="ECO:0000256" key="8">
    <source>
        <dbReference type="ARBA" id="ARBA00038436"/>
    </source>
</evidence>
<keyword evidence="4 9" id="KW-0997">Cell inner membrane</keyword>
<dbReference type="Proteomes" id="UP000199118">
    <property type="component" value="Unassembled WGS sequence"/>
</dbReference>
<feature type="transmembrane region" description="Helical" evidence="9">
    <location>
        <begin position="130"/>
        <end position="151"/>
    </location>
</feature>
<evidence type="ECO:0000313" key="12">
    <source>
        <dbReference type="Proteomes" id="UP000199118"/>
    </source>
</evidence>
<keyword evidence="7 9" id="KW-0472">Membrane</keyword>
<dbReference type="AlphaFoldDB" id="A0A1H3BMR5"/>
<dbReference type="InterPro" id="IPR055348">
    <property type="entry name" value="DctQ"/>
</dbReference>
<feature type="transmembrane region" description="Helical" evidence="9">
    <location>
        <begin position="89"/>
        <end position="110"/>
    </location>
</feature>
<dbReference type="GO" id="GO:0005886">
    <property type="term" value="C:plasma membrane"/>
    <property type="evidence" value="ECO:0007669"/>
    <property type="project" value="UniProtKB-SubCell"/>
</dbReference>
<comment type="subunit">
    <text evidence="9">The complex comprises the extracytoplasmic solute receptor protein and the two transmembrane proteins.</text>
</comment>
<evidence type="ECO:0000313" key="11">
    <source>
        <dbReference type="EMBL" id="SDX43203.1"/>
    </source>
</evidence>
<evidence type="ECO:0000256" key="9">
    <source>
        <dbReference type="RuleBase" id="RU369079"/>
    </source>
</evidence>